<comment type="caution">
    <text evidence="3">The sequence shown here is derived from an EMBL/GenBank/DDBJ whole genome shotgun (WGS) entry which is preliminary data.</text>
</comment>
<protein>
    <submittedName>
        <fullName evidence="3">Uncharacterized protein</fullName>
    </submittedName>
</protein>
<evidence type="ECO:0000256" key="2">
    <source>
        <dbReference type="SAM" id="SignalP"/>
    </source>
</evidence>
<dbReference type="EMBL" id="JASCTH010000026">
    <property type="protein sequence ID" value="MDI6103557.1"/>
    <property type="molecule type" value="Genomic_DNA"/>
</dbReference>
<keyword evidence="1" id="KW-1133">Transmembrane helix</keyword>
<reference evidence="3 4" key="1">
    <citation type="submission" date="2023-05" db="EMBL/GenBank/DDBJ databases">
        <title>Actinoplanes sp. NEAU-A12 genome sequencing.</title>
        <authorList>
            <person name="Wang Z.-S."/>
        </authorList>
    </citation>
    <scope>NUCLEOTIDE SEQUENCE [LARGE SCALE GENOMIC DNA]</scope>
    <source>
        <strain evidence="3 4">NEAU-A12</strain>
    </source>
</reference>
<name>A0ABT6WUY9_9ACTN</name>
<dbReference type="RefSeq" id="WP_282764749.1">
    <property type="nucleotide sequence ID" value="NZ_JASCTH010000026.1"/>
</dbReference>
<keyword evidence="1" id="KW-0812">Transmembrane</keyword>
<feature type="chain" id="PRO_5045329192" evidence="2">
    <location>
        <begin position="21"/>
        <end position="133"/>
    </location>
</feature>
<feature type="transmembrane region" description="Helical" evidence="1">
    <location>
        <begin position="68"/>
        <end position="91"/>
    </location>
</feature>
<keyword evidence="1" id="KW-0472">Membrane</keyword>
<evidence type="ECO:0000313" key="4">
    <source>
        <dbReference type="Proteomes" id="UP001241758"/>
    </source>
</evidence>
<evidence type="ECO:0000256" key="1">
    <source>
        <dbReference type="SAM" id="Phobius"/>
    </source>
</evidence>
<feature type="transmembrane region" description="Helical" evidence="1">
    <location>
        <begin position="25"/>
        <end position="47"/>
    </location>
</feature>
<feature type="transmembrane region" description="Helical" evidence="1">
    <location>
        <begin position="97"/>
        <end position="115"/>
    </location>
</feature>
<dbReference type="Proteomes" id="UP001241758">
    <property type="component" value="Unassembled WGS sequence"/>
</dbReference>
<sequence length="133" mass="13502">MSLFLAFVIALPVVGASRMAQDEAITTVTVGTAAVVVAFGLLIASILRGRAAVADDEVSLGVMGSSGVLALAAQITGIAGAVVTVTIGLLQRQETELALVIGIVLALCLIAPFIFGNTVRLLSLRFTSGSEMS</sequence>
<accession>A0ABT6WUY9</accession>
<evidence type="ECO:0000313" key="3">
    <source>
        <dbReference type="EMBL" id="MDI6103557.1"/>
    </source>
</evidence>
<proteinExistence type="predicted"/>
<keyword evidence="4" id="KW-1185">Reference proteome</keyword>
<gene>
    <name evidence="3" type="ORF">QLQ12_33595</name>
</gene>
<organism evidence="3 4">
    <name type="scientific">Actinoplanes sandaracinus</name>
    <dbReference type="NCBI Taxonomy" id="3045177"/>
    <lineage>
        <taxon>Bacteria</taxon>
        <taxon>Bacillati</taxon>
        <taxon>Actinomycetota</taxon>
        <taxon>Actinomycetes</taxon>
        <taxon>Micromonosporales</taxon>
        <taxon>Micromonosporaceae</taxon>
        <taxon>Actinoplanes</taxon>
    </lineage>
</organism>
<feature type="signal peptide" evidence="2">
    <location>
        <begin position="1"/>
        <end position="20"/>
    </location>
</feature>
<keyword evidence="2" id="KW-0732">Signal</keyword>